<feature type="compositionally biased region" description="Gly residues" evidence="2">
    <location>
        <begin position="168"/>
        <end position="179"/>
    </location>
</feature>
<sequence length="1909" mass="216949">MEGGDSIVLEEEIDPNYEPTEKEVLEYATWLGMDLEAERDLFWIAREGLKAPLPENWKPCKTTDTEEIYYFNFATGQSTWDHPCDEFYRNLYEEHKKKRHTKGAQETDEKKKAKEDVAELLGRKSGGKKKKGALAKAEPLSGPTLGGKANPLDKKPLPGLSGRLGSLGSSGLGGGGGGLKPVAGLGPLKSEAKDLGGLDSAADDFKGNELAKPLSRTPLGSALGKKPLLSSSSTATMGTGVTKVNADAGFEEKRERLAQNHAEKLREIQNTHDSDVEALRKKLKAQLEDVQDAEEMKLKQLKRELDKKKNDLENQFDREENALQRSRKDQLKRLEAENETALSHKKEDLEREFKSETDKLRLKHEAKKREIQENSEQEKKQLTDKMKTLFGEKKDAIQLATELKADVERLQDQQKTLEQELATVGREKDTLLRDKEAVEKELNSAQRDVQALQKQLSDVNRSDSSNAPPQVCTKCSALEDQVASREGECAAAQSEVDKLQKELTMARKESEDAKREKDKLVKTLRDQEAALKQDTTALEGTLSSLKAESSELRAKCASLQSEIDAVGQGQSSSPTESTRQVEALRKQLAATQAEVSSTKNELSDLQDQHAVVLTTNTQIKEQLMKESNERKILREQLDSKTEEEAAVGKSQQQLQALQQQFGTELRARKEQEDACDALRSDVSALEQAKRKLEAKVSQLESDRLQIHASVPDNSKEKERLADLEMEISRLEDQQSSLEQELRTLGTEKETLLHEKDSAETQCRLGQREIEDLRQQLTEISRRDSSLAENKCTQCSVWEAQVSSLKRECSQTHTEVEKVWKELAELRQEAEARTRAERETASLQQNMDDAAKTFQDQETLLKREISALRQKLITVEAESSELKSKCEFLQAEKDIANQRELDTLSSASVAREQQKTLERQLAASQAEVASTKSELHELQKQHTSLQSTNAQTKEQLTKELNEKKELYGKLDSQTEELTQRLATTTEKHQQQIQLLQQQLESESRARREREYACDTLRKELHALEQAKRKVDAQLGQLESDKRHLESEKSMLALRLDEMNITRKRDEKSVMSVEEALSDKKLEAEQLRANLKVEEVDKEHLEARLKALNQDLEQLQAKMHQLEAEYESERTRSRSIEKERDTASKRQQSLVDELESSQRKHRALSTEVSELQSQLGKSKTNEQAAASKVEQSAQKLGQLEQQVERDGFAMKMKLQQAEVEHETVLHAKERAEMQLQAREKELVAAKDDITRRESEIESLQARVKSLLTDKEQVQAALLNANMANVASASGTRESAKSMNASTDVMLVKLQLADANRTELELHLADISSELENSTRRCVSLEARCRDQSVEMESLHVEVASLRSASQKMHLSALESLPLVERLEYEHKKQTLRSDFLNQLRDFQEREEQALVRHKARLRAQYERHLGDLVAELEKMRQQRLEQEEALSLQMIRQIRQGRDLKRNEAKRQVREELKQFEQELHERKARDLEIISKAIEREEDELGARLREIRQVAREEELAKQQTSSPGYGKAEEEAPVSPGQLNNRRNTMQSRQPESLHGDDDEDPEARKRAKTSNQMNRSGHHHKRDTMTTYQKWKHRLQEEIDLVVNARTLVTNQRQGLTKQAQQLKASKNEWKRNSRSSGANPIQQEVKRMHDENMANWSEGMRKLRKQEAWVKQREQKLAKMKRTVGRLRRGHTYTRDNNLSGGPSDSSSDEDDWSDFSNQSELASTLEELGRLEGELASDPGRFSKGFPREVDDRFSGGGEFHSGYQVPPSYAIQREGAYRYPFSSPLGHFTPRRAIHSAGDLAGPDMRWIRSQRTGFGLRGNHRFEIAPGTPGASHADQVYQQKISRWAKGREKVQHAATNHATWLSGLCEELKEYGAKYTRVDGESEDTCGGARFAQQEGEDYGI</sequence>
<evidence type="ECO:0000313" key="5">
    <source>
        <dbReference type="Proteomes" id="UP000736787"/>
    </source>
</evidence>
<feature type="compositionally biased region" description="Low complexity" evidence="2">
    <location>
        <begin position="157"/>
        <end position="167"/>
    </location>
</feature>
<evidence type="ECO:0000313" key="4">
    <source>
        <dbReference type="EMBL" id="KAG2903065.1"/>
    </source>
</evidence>
<dbReference type="InterPro" id="IPR036020">
    <property type="entry name" value="WW_dom_sf"/>
</dbReference>
<dbReference type="PANTHER" id="PTHR21715">
    <property type="entry name" value="RH04127P"/>
    <property type="match status" value="1"/>
</dbReference>
<feature type="region of interest" description="Disordered" evidence="2">
    <location>
        <begin position="97"/>
        <end position="240"/>
    </location>
</feature>
<evidence type="ECO:0000259" key="3">
    <source>
        <dbReference type="PROSITE" id="PS50020"/>
    </source>
</evidence>
<keyword evidence="1" id="KW-0175">Coiled coil</keyword>
<accession>A0A8T1BJB3</accession>
<feature type="compositionally biased region" description="Basic and acidic residues" evidence="2">
    <location>
        <begin position="103"/>
        <end position="117"/>
    </location>
</feature>
<feature type="region of interest" description="Disordered" evidence="2">
    <location>
        <begin position="1677"/>
        <end position="1719"/>
    </location>
</feature>
<dbReference type="Pfam" id="PF00397">
    <property type="entry name" value="WW"/>
    <property type="match status" value="1"/>
</dbReference>
<feature type="compositionally biased region" description="Basic and acidic residues" evidence="2">
    <location>
        <begin position="304"/>
        <end position="360"/>
    </location>
</feature>
<feature type="compositionally biased region" description="Polar residues" evidence="2">
    <location>
        <begin position="1164"/>
        <end position="1191"/>
    </location>
</feature>
<dbReference type="SMART" id="SM00456">
    <property type="entry name" value="WW"/>
    <property type="match status" value="1"/>
</dbReference>
<dbReference type="PROSITE" id="PS50020">
    <property type="entry name" value="WW_DOMAIN_2"/>
    <property type="match status" value="1"/>
</dbReference>
<reference evidence="4" key="1">
    <citation type="submission" date="2018-10" db="EMBL/GenBank/DDBJ databases">
        <title>Effector identification in a new, highly contiguous assembly of the strawberry crown rot pathogen Phytophthora cactorum.</title>
        <authorList>
            <person name="Armitage A.D."/>
            <person name="Nellist C.F."/>
            <person name="Bates H."/>
            <person name="Vickerstaff R.J."/>
            <person name="Harrison R.J."/>
        </authorList>
    </citation>
    <scope>NUCLEOTIDE SEQUENCE</scope>
    <source>
        <strain evidence="4">4040</strain>
    </source>
</reference>
<proteinExistence type="predicted"/>
<dbReference type="PROSITE" id="PS01159">
    <property type="entry name" value="WW_DOMAIN_1"/>
    <property type="match status" value="1"/>
</dbReference>
<comment type="caution">
    <text evidence="4">The sequence shown here is derived from an EMBL/GenBank/DDBJ whole genome shotgun (WGS) entry which is preliminary data.</text>
</comment>
<feature type="domain" description="WW" evidence="3">
    <location>
        <begin position="51"/>
        <end position="85"/>
    </location>
</feature>
<gene>
    <name evidence="4" type="ORF">PC117_g21332</name>
</gene>
<protein>
    <recommendedName>
        <fullName evidence="3">WW domain-containing protein</fullName>
    </recommendedName>
</protein>
<evidence type="ECO:0000256" key="2">
    <source>
        <dbReference type="SAM" id="MobiDB-lite"/>
    </source>
</evidence>
<feature type="region of interest" description="Disordered" evidence="2">
    <location>
        <begin position="1615"/>
        <end position="1647"/>
    </location>
</feature>
<dbReference type="SUPFAM" id="SSF51045">
    <property type="entry name" value="WW domain"/>
    <property type="match status" value="1"/>
</dbReference>
<dbReference type="EMBL" id="RCMK01001066">
    <property type="protein sequence ID" value="KAG2903065.1"/>
    <property type="molecule type" value="Genomic_DNA"/>
</dbReference>
<dbReference type="CDD" id="cd00201">
    <property type="entry name" value="WW"/>
    <property type="match status" value="1"/>
</dbReference>
<feature type="coiled-coil region" evidence="1">
    <location>
        <begin position="1212"/>
        <end position="1274"/>
    </location>
</feature>
<feature type="region of interest" description="Disordered" evidence="2">
    <location>
        <begin position="442"/>
        <end position="471"/>
    </location>
</feature>
<organism evidence="4 5">
    <name type="scientific">Phytophthora cactorum</name>
    <dbReference type="NCBI Taxonomy" id="29920"/>
    <lineage>
        <taxon>Eukaryota</taxon>
        <taxon>Sar</taxon>
        <taxon>Stramenopiles</taxon>
        <taxon>Oomycota</taxon>
        <taxon>Peronosporomycetes</taxon>
        <taxon>Peronosporales</taxon>
        <taxon>Peronosporaceae</taxon>
        <taxon>Phytophthora</taxon>
    </lineage>
</organism>
<dbReference type="PANTHER" id="PTHR21715:SF0">
    <property type="entry name" value="RH04127P"/>
    <property type="match status" value="1"/>
</dbReference>
<evidence type="ECO:0000256" key="1">
    <source>
        <dbReference type="SAM" id="Coils"/>
    </source>
</evidence>
<dbReference type="InterPro" id="IPR001202">
    <property type="entry name" value="WW_dom"/>
</dbReference>
<feature type="region of interest" description="Disordered" evidence="2">
    <location>
        <begin position="1738"/>
        <end position="1769"/>
    </location>
</feature>
<feature type="region of interest" description="Disordered" evidence="2">
    <location>
        <begin position="1514"/>
        <end position="1589"/>
    </location>
</feature>
<feature type="region of interest" description="Disordered" evidence="2">
    <location>
        <begin position="304"/>
        <end position="380"/>
    </location>
</feature>
<feature type="compositionally biased region" description="Polar residues" evidence="2">
    <location>
        <begin position="1615"/>
        <end position="1627"/>
    </location>
</feature>
<feature type="compositionally biased region" description="Polar residues" evidence="2">
    <location>
        <begin position="443"/>
        <end position="468"/>
    </location>
</feature>
<feature type="compositionally biased region" description="Basic and acidic residues" evidence="2">
    <location>
        <begin position="367"/>
        <end position="380"/>
    </location>
</feature>
<dbReference type="Proteomes" id="UP000736787">
    <property type="component" value="Unassembled WGS sequence"/>
</dbReference>
<dbReference type="InterPro" id="IPR053233">
    <property type="entry name" value="ABRA-related"/>
</dbReference>
<feature type="compositionally biased region" description="Low complexity" evidence="2">
    <location>
        <begin position="180"/>
        <end position="189"/>
    </location>
</feature>
<feature type="region of interest" description="Disordered" evidence="2">
    <location>
        <begin position="1121"/>
        <end position="1191"/>
    </location>
</feature>
<feature type="compositionally biased region" description="Basic and acidic residues" evidence="2">
    <location>
        <begin position="1121"/>
        <end position="1142"/>
    </location>
</feature>
<feature type="coiled-coil region" evidence="1">
    <location>
        <begin position="1416"/>
        <end position="1513"/>
    </location>
</feature>
<feature type="compositionally biased region" description="Basic residues" evidence="2">
    <location>
        <begin position="1681"/>
        <end position="1695"/>
    </location>
</feature>
<dbReference type="Gene3D" id="1.10.287.1490">
    <property type="match status" value="2"/>
</dbReference>
<name>A0A8T1BJB3_9STRA</name>
<dbReference type="VEuPathDB" id="FungiDB:PC110_g19170"/>
<feature type="compositionally biased region" description="Polar residues" evidence="2">
    <location>
        <begin position="229"/>
        <end position="239"/>
    </location>
</feature>
<feature type="compositionally biased region" description="Polar residues" evidence="2">
    <location>
        <begin position="1538"/>
        <end position="1552"/>
    </location>
</feature>
<dbReference type="Gene3D" id="3.30.1470.10">
    <property type="entry name" value="Photosystem I PsaD, reaction center subunit II"/>
    <property type="match status" value="1"/>
</dbReference>